<dbReference type="RefSeq" id="WP_165878530.1">
    <property type="nucleotide sequence ID" value="NZ_SMAL01000005.1"/>
</dbReference>
<evidence type="ECO:0000313" key="2">
    <source>
        <dbReference type="Proteomes" id="UP000294902"/>
    </source>
</evidence>
<protein>
    <submittedName>
        <fullName evidence="1">YbbR domain-containing protein</fullName>
    </submittedName>
</protein>
<dbReference type="Gene3D" id="2.170.120.30">
    <property type="match status" value="2"/>
</dbReference>
<keyword evidence="2" id="KW-1185">Reference proteome</keyword>
<name>A0A4R3MPA5_9FIRM</name>
<dbReference type="Pfam" id="PF07949">
    <property type="entry name" value="YbbR"/>
    <property type="match status" value="3"/>
</dbReference>
<dbReference type="Proteomes" id="UP000294902">
    <property type="component" value="Unassembled WGS sequence"/>
</dbReference>
<dbReference type="PANTHER" id="PTHR37804:SF1">
    <property type="entry name" value="CDAA REGULATORY PROTEIN CDAR"/>
    <property type="match status" value="1"/>
</dbReference>
<evidence type="ECO:0000313" key="1">
    <source>
        <dbReference type="EMBL" id="TCT14664.1"/>
    </source>
</evidence>
<gene>
    <name evidence="1" type="ORF">EDC18_105146</name>
</gene>
<dbReference type="Gene3D" id="2.170.120.40">
    <property type="entry name" value="YbbR-like domain"/>
    <property type="match status" value="2"/>
</dbReference>
<dbReference type="PANTHER" id="PTHR37804">
    <property type="entry name" value="CDAA REGULATORY PROTEIN CDAR"/>
    <property type="match status" value="1"/>
</dbReference>
<comment type="caution">
    <text evidence="1">The sequence shown here is derived from an EMBL/GenBank/DDBJ whole genome shotgun (WGS) entry which is preliminary data.</text>
</comment>
<dbReference type="InterPro" id="IPR012505">
    <property type="entry name" value="YbbR"/>
</dbReference>
<reference evidence="1 2" key="1">
    <citation type="submission" date="2019-03" db="EMBL/GenBank/DDBJ databases">
        <title>Genomic Encyclopedia of Type Strains, Phase IV (KMG-IV): sequencing the most valuable type-strain genomes for metagenomic binning, comparative biology and taxonomic classification.</title>
        <authorList>
            <person name="Goeker M."/>
        </authorList>
    </citation>
    <scope>NUCLEOTIDE SEQUENCE [LARGE SCALE GENOMIC DNA]</scope>
    <source>
        <strain evidence="1 2">DSM 24629</strain>
    </source>
</reference>
<sequence>MKRVLTRNLMWKIVSVVLAILLWLVVINVEDPWTTDEIRDITVQLRFDESITANNKAYEVIKGETITVRVEGKRSVIDNLRPEDIRAVADMRMLSITNSVPIEVEVNRTKPVEVVRWEPQNLLVNVEDIRPIQAGVQYQIIGTPNAPYVIGNVTVEPNIVQITGPESQINRIKSVVVPVEIDANNVRDIILDATPYILDSHGNEVSKVTLNTTVKVTVNIDKERTVPIRMETVGEPPEGYVLTGFNYSPTSIRIAGREAQVDAISSIVIPPIDISDYTEDTEFTISIKEYLPENIRLHASPDEITVRVGIESSIEKDISIDINNLDVKSLPRELRFRYLTQENINIRIAGRESLVRTITKENIITRIDLRDLEPGRHTIPVEVVLPRGVTIIGPMPMVDIELEIENEEGIGDESIRTDNNT</sequence>
<proteinExistence type="predicted"/>
<dbReference type="AlphaFoldDB" id="A0A4R3MPA5"/>
<organism evidence="1 2">
    <name type="scientific">Natranaerovirga pectinivora</name>
    <dbReference type="NCBI Taxonomy" id="682400"/>
    <lineage>
        <taxon>Bacteria</taxon>
        <taxon>Bacillati</taxon>
        <taxon>Bacillota</taxon>
        <taxon>Clostridia</taxon>
        <taxon>Lachnospirales</taxon>
        <taxon>Natranaerovirgaceae</taxon>
        <taxon>Natranaerovirga</taxon>
    </lineage>
</organism>
<accession>A0A4R3MPA5</accession>
<dbReference type="EMBL" id="SMAL01000005">
    <property type="protein sequence ID" value="TCT14664.1"/>
    <property type="molecule type" value="Genomic_DNA"/>
</dbReference>
<dbReference type="InterPro" id="IPR053154">
    <property type="entry name" value="c-di-AMP_regulator"/>
</dbReference>